<sequence length="290" mass="32388">MTDTNKSIQNYLNELTAELAGQDPALVQDALYDAEQHFIAALGDPANDQTSISDIIEKYGPAKDIAQYYCDIEASVDFALHGARERSPQKDRFAFFTILKDASAYQAIAFSILSLPLGILYFAWTVWVGVISLGASLLIVGMPFFLLYLKSMSYFSLFEGRLIENMLGERMPRRPFLTRHYEDKPMKERISLLIKNRRVWSSALYLALKLPLGMAVFTLGAIPALMSFALILSPIVDPLLHSLDPTFTIDIDFYWAPLSIPAGILGLVVTLHLTKFLAKLQANLAKSMLV</sequence>
<gene>
    <name evidence="3" type="ORF">GCM10017044_01080</name>
</gene>
<evidence type="ECO:0000256" key="1">
    <source>
        <dbReference type="SAM" id="Phobius"/>
    </source>
</evidence>
<evidence type="ECO:0000313" key="4">
    <source>
        <dbReference type="Proteomes" id="UP000630923"/>
    </source>
</evidence>
<organism evidence="3 4">
    <name type="scientific">Kordiimonas sediminis</name>
    <dbReference type="NCBI Taxonomy" id="1735581"/>
    <lineage>
        <taxon>Bacteria</taxon>
        <taxon>Pseudomonadati</taxon>
        <taxon>Pseudomonadota</taxon>
        <taxon>Alphaproteobacteria</taxon>
        <taxon>Kordiimonadales</taxon>
        <taxon>Kordiimonadaceae</taxon>
        <taxon>Kordiimonas</taxon>
    </lineage>
</organism>
<name>A0A919E459_9PROT</name>
<feature type="transmembrane region" description="Helical" evidence="1">
    <location>
        <begin position="130"/>
        <end position="149"/>
    </location>
</feature>
<dbReference type="Pfam" id="PF22564">
    <property type="entry name" value="HAAS"/>
    <property type="match status" value="1"/>
</dbReference>
<protein>
    <submittedName>
        <fullName evidence="3">Membrane protein</fullName>
    </submittedName>
</protein>
<accession>A0A919E459</accession>
<feature type="domain" description="Putative sensor" evidence="2">
    <location>
        <begin position="112"/>
        <end position="289"/>
    </location>
</feature>
<reference evidence="3" key="2">
    <citation type="submission" date="2020-09" db="EMBL/GenBank/DDBJ databases">
        <authorList>
            <person name="Sun Q."/>
            <person name="Kim S."/>
        </authorList>
    </citation>
    <scope>NUCLEOTIDE SEQUENCE</scope>
    <source>
        <strain evidence="3">KCTC 42590</strain>
    </source>
</reference>
<dbReference type="Proteomes" id="UP000630923">
    <property type="component" value="Unassembled WGS sequence"/>
</dbReference>
<feature type="transmembrane region" description="Helical" evidence="1">
    <location>
        <begin position="102"/>
        <end position="124"/>
    </location>
</feature>
<dbReference type="EMBL" id="BNCI01000001">
    <property type="protein sequence ID" value="GHF11158.1"/>
    <property type="molecule type" value="Genomic_DNA"/>
</dbReference>
<evidence type="ECO:0000259" key="2">
    <source>
        <dbReference type="Pfam" id="PF13796"/>
    </source>
</evidence>
<dbReference type="AlphaFoldDB" id="A0A919E459"/>
<keyword evidence="4" id="KW-1185">Reference proteome</keyword>
<feature type="transmembrane region" description="Helical" evidence="1">
    <location>
        <begin position="253"/>
        <end position="278"/>
    </location>
</feature>
<keyword evidence="1" id="KW-1133">Transmembrane helix</keyword>
<evidence type="ECO:0000313" key="3">
    <source>
        <dbReference type="EMBL" id="GHF11158.1"/>
    </source>
</evidence>
<comment type="caution">
    <text evidence="3">The sequence shown here is derived from an EMBL/GenBank/DDBJ whole genome shotgun (WGS) entry which is preliminary data.</text>
</comment>
<dbReference type="RefSeq" id="WP_191249612.1">
    <property type="nucleotide sequence ID" value="NZ_BNCI01000001.1"/>
</dbReference>
<proteinExistence type="predicted"/>
<keyword evidence="1" id="KW-0812">Transmembrane</keyword>
<reference evidence="3" key="1">
    <citation type="journal article" date="2014" name="Int. J. Syst. Evol. Microbiol.">
        <title>Complete genome sequence of Corynebacterium casei LMG S-19264T (=DSM 44701T), isolated from a smear-ripened cheese.</title>
        <authorList>
            <consortium name="US DOE Joint Genome Institute (JGI-PGF)"/>
            <person name="Walter F."/>
            <person name="Albersmeier A."/>
            <person name="Kalinowski J."/>
            <person name="Ruckert C."/>
        </authorList>
    </citation>
    <scope>NUCLEOTIDE SEQUENCE</scope>
    <source>
        <strain evidence="3">KCTC 42590</strain>
    </source>
</reference>
<dbReference type="Pfam" id="PF13796">
    <property type="entry name" value="Sensor"/>
    <property type="match status" value="1"/>
</dbReference>
<dbReference type="InterPro" id="IPR025828">
    <property type="entry name" value="Put_sensor_dom"/>
</dbReference>
<feature type="transmembrane region" description="Helical" evidence="1">
    <location>
        <begin position="203"/>
        <end position="233"/>
    </location>
</feature>
<keyword evidence="1" id="KW-0472">Membrane</keyword>